<proteinExistence type="predicted"/>
<evidence type="ECO:0000313" key="1">
    <source>
        <dbReference type="EMBL" id="KAF9643909.1"/>
    </source>
</evidence>
<evidence type="ECO:0000313" key="2">
    <source>
        <dbReference type="Proteomes" id="UP000886501"/>
    </source>
</evidence>
<comment type="caution">
    <text evidence="1">The sequence shown here is derived from an EMBL/GenBank/DDBJ whole genome shotgun (WGS) entry which is preliminary data.</text>
</comment>
<name>A0ACB6Z316_THEGA</name>
<reference evidence="1" key="1">
    <citation type="submission" date="2019-10" db="EMBL/GenBank/DDBJ databases">
        <authorList>
            <consortium name="DOE Joint Genome Institute"/>
            <person name="Kuo A."/>
            <person name="Miyauchi S."/>
            <person name="Kiss E."/>
            <person name="Drula E."/>
            <person name="Kohler A."/>
            <person name="Sanchez-Garcia M."/>
            <person name="Andreopoulos B."/>
            <person name="Barry K.W."/>
            <person name="Bonito G."/>
            <person name="Buee M."/>
            <person name="Carver A."/>
            <person name="Chen C."/>
            <person name="Cichocki N."/>
            <person name="Clum A."/>
            <person name="Culley D."/>
            <person name="Crous P.W."/>
            <person name="Fauchery L."/>
            <person name="Girlanda M."/>
            <person name="Hayes R."/>
            <person name="Keri Z."/>
            <person name="Labutti K."/>
            <person name="Lipzen A."/>
            <person name="Lombard V."/>
            <person name="Magnuson J."/>
            <person name="Maillard F."/>
            <person name="Morin E."/>
            <person name="Murat C."/>
            <person name="Nolan M."/>
            <person name="Ohm R."/>
            <person name="Pangilinan J."/>
            <person name="Pereira M."/>
            <person name="Perotto S."/>
            <person name="Peter M."/>
            <person name="Riley R."/>
            <person name="Sitrit Y."/>
            <person name="Stielow B."/>
            <person name="Szollosi G."/>
            <person name="Zifcakova L."/>
            <person name="Stursova M."/>
            <person name="Spatafora J.W."/>
            <person name="Tedersoo L."/>
            <person name="Vaario L.-M."/>
            <person name="Yamada A."/>
            <person name="Yan M."/>
            <person name="Wang P."/>
            <person name="Xu J."/>
            <person name="Bruns T."/>
            <person name="Baldrian P."/>
            <person name="Vilgalys R."/>
            <person name="Henrissat B."/>
            <person name="Grigoriev I.V."/>
            <person name="Hibbett D."/>
            <person name="Nagy L.G."/>
            <person name="Martin F.M."/>
        </authorList>
    </citation>
    <scope>NUCLEOTIDE SEQUENCE</scope>
    <source>
        <strain evidence="1">P2</strain>
    </source>
</reference>
<dbReference type="EMBL" id="MU118176">
    <property type="protein sequence ID" value="KAF9643909.1"/>
    <property type="molecule type" value="Genomic_DNA"/>
</dbReference>
<reference evidence="1" key="2">
    <citation type="journal article" date="2020" name="Nat. Commun.">
        <title>Large-scale genome sequencing of mycorrhizal fungi provides insights into the early evolution of symbiotic traits.</title>
        <authorList>
            <person name="Miyauchi S."/>
            <person name="Kiss E."/>
            <person name="Kuo A."/>
            <person name="Drula E."/>
            <person name="Kohler A."/>
            <person name="Sanchez-Garcia M."/>
            <person name="Morin E."/>
            <person name="Andreopoulos B."/>
            <person name="Barry K.W."/>
            <person name="Bonito G."/>
            <person name="Buee M."/>
            <person name="Carver A."/>
            <person name="Chen C."/>
            <person name="Cichocki N."/>
            <person name="Clum A."/>
            <person name="Culley D."/>
            <person name="Crous P.W."/>
            <person name="Fauchery L."/>
            <person name="Girlanda M."/>
            <person name="Hayes R.D."/>
            <person name="Keri Z."/>
            <person name="LaButti K."/>
            <person name="Lipzen A."/>
            <person name="Lombard V."/>
            <person name="Magnuson J."/>
            <person name="Maillard F."/>
            <person name="Murat C."/>
            <person name="Nolan M."/>
            <person name="Ohm R.A."/>
            <person name="Pangilinan J."/>
            <person name="Pereira M.F."/>
            <person name="Perotto S."/>
            <person name="Peter M."/>
            <person name="Pfister S."/>
            <person name="Riley R."/>
            <person name="Sitrit Y."/>
            <person name="Stielow J.B."/>
            <person name="Szollosi G."/>
            <person name="Zifcakova L."/>
            <person name="Stursova M."/>
            <person name="Spatafora J.W."/>
            <person name="Tedersoo L."/>
            <person name="Vaario L.M."/>
            <person name="Yamada A."/>
            <person name="Yan M."/>
            <person name="Wang P."/>
            <person name="Xu J."/>
            <person name="Bruns T."/>
            <person name="Baldrian P."/>
            <person name="Vilgalys R."/>
            <person name="Dunand C."/>
            <person name="Henrissat B."/>
            <person name="Grigoriev I.V."/>
            <person name="Hibbett D."/>
            <person name="Nagy L.G."/>
            <person name="Martin F.M."/>
        </authorList>
    </citation>
    <scope>NUCLEOTIDE SEQUENCE</scope>
    <source>
        <strain evidence="1">P2</strain>
    </source>
</reference>
<accession>A0ACB6Z316</accession>
<gene>
    <name evidence="1" type="ORF">BDM02DRAFT_3132102</name>
</gene>
<keyword evidence="2" id="KW-1185">Reference proteome</keyword>
<sequence length="255" mass="28010">MAEFTTRWVQSPSGYDVLIASTMTADWATMHKPVLSRRSGNHVLYTKFSISEPNGQLVICHRTECHPVDMRSTARKENVRFICDGCGSRCSVRKVVSDRSTVLGRREFVKTEYPQKQCLTQWTLPKPLSPPPREPAQPKGSAPAKQEITKPPKPSLPLRSEATTVVPAPAIISHSTSLPLLSKATSGPPSSLLKIKIPPFKPALSISRAKSTPQPGDHRGTAVVTPPYSTHPSSSGKRVTCPEMRSTTTKRQKMH</sequence>
<organism evidence="1 2">
    <name type="scientific">Thelephora ganbajun</name>
    <name type="common">Ganba fungus</name>
    <dbReference type="NCBI Taxonomy" id="370292"/>
    <lineage>
        <taxon>Eukaryota</taxon>
        <taxon>Fungi</taxon>
        <taxon>Dikarya</taxon>
        <taxon>Basidiomycota</taxon>
        <taxon>Agaricomycotina</taxon>
        <taxon>Agaricomycetes</taxon>
        <taxon>Thelephorales</taxon>
        <taxon>Thelephoraceae</taxon>
        <taxon>Thelephora</taxon>
    </lineage>
</organism>
<dbReference type="Proteomes" id="UP000886501">
    <property type="component" value="Unassembled WGS sequence"/>
</dbReference>
<protein>
    <submittedName>
        <fullName evidence="1">Uncharacterized protein</fullName>
    </submittedName>
</protein>